<evidence type="ECO:0000259" key="4">
    <source>
        <dbReference type="PROSITE" id="PS50112"/>
    </source>
</evidence>
<dbReference type="SUPFAM" id="SSF55785">
    <property type="entry name" value="PYP-like sensor domain (PAS domain)"/>
    <property type="match status" value="1"/>
</dbReference>
<evidence type="ECO:0000259" key="3">
    <source>
        <dbReference type="PROSITE" id="PS50045"/>
    </source>
</evidence>
<dbReference type="InterPro" id="IPR003593">
    <property type="entry name" value="AAA+_ATPase"/>
</dbReference>
<keyword evidence="2" id="KW-0067">ATP-binding</keyword>
<dbReference type="InterPro" id="IPR035965">
    <property type="entry name" value="PAS-like_dom_sf"/>
</dbReference>
<dbReference type="Pfam" id="PF00158">
    <property type="entry name" value="Sigma54_activat"/>
    <property type="match status" value="1"/>
</dbReference>
<feature type="domain" description="PAS" evidence="4">
    <location>
        <begin position="214"/>
        <end position="250"/>
    </location>
</feature>
<accession>A0ABV6LMG7</accession>
<dbReference type="InterPro" id="IPR025662">
    <property type="entry name" value="Sigma_54_int_dom_ATP-bd_1"/>
</dbReference>
<dbReference type="PANTHER" id="PTHR32071">
    <property type="entry name" value="TRANSCRIPTIONAL REGULATORY PROTEIN"/>
    <property type="match status" value="1"/>
</dbReference>
<dbReference type="InterPro" id="IPR027417">
    <property type="entry name" value="P-loop_NTPase"/>
</dbReference>
<sequence>MEETTSRELIILAGTVETASALHQQLKEILGEYIAMESYAAEDYLPSLLSHKVVIYSSDLVEQEVEHIVDASCDIITARRTTNYQYIDQLFHLPEATKVLYVNDFQETAQEAIETLQRIGINHLQYIPYYPSISENVQHIDTAITPGEVHLVPDHVENVINIGVRLIDITTLMEILEKFYLKDRLGAEISDRYTRKIIELSKRISEINQQTVQLHEHLKQVVDGINDGIVAIDKQGKISVYNQMMENYTGVLSIHAFHKQVQHIVKNQEILSFIFHEEARSRLLTINQQQVMVYKFHLQQEETTILIFKNTDETISMEKAARKELVQKGYVAKYTFEHIIGDTPQLLRTENIARKLAKSELPVLIHGESGTGKELYANSIHNVSSRHYQPFLAMNFSALPEELLESELFGYEEGAFTGAQKGGKKGVFEQADGGTLFLDEIGDISLKLQARLLRVIQEMEIRRIGGNKNIPIDVRIIAATNKDLHSLMKQGYFREDLYHRIKVLYLQLPPLRERKEDIPLLIYHFIKEQTKQDIHLSPEVVDMLQHASWYGNIRELKNTISYMLAVRESNYITIEDLPAEATFQANLAENQLEHPVTKSAENWMDEQEWLTVLHYIHEIHNRGERASRHKIMEIMKEKDEELSEQQIRLRLNSLKDMGFVSIGRGRKGTSITSKGIAYLQQS</sequence>
<protein>
    <submittedName>
        <fullName evidence="5">Sigma-54 interaction domain-containing protein</fullName>
    </submittedName>
</protein>
<dbReference type="Proteomes" id="UP001589836">
    <property type="component" value="Unassembled WGS sequence"/>
</dbReference>
<dbReference type="PROSITE" id="PS50045">
    <property type="entry name" value="SIGMA54_INTERACT_4"/>
    <property type="match status" value="1"/>
</dbReference>
<dbReference type="PANTHER" id="PTHR32071:SF57">
    <property type="entry name" value="C4-DICARBOXYLATE TRANSPORT TRANSCRIPTIONAL REGULATORY PROTEIN DCTD"/>
    <property type="match status" value="1"/>
</dbReference>
<dbReference type="Pfam" id="PF08461">
    <property type="entry name" value="WHD_RNase_R"/>
    <property type="match status" value="1"/>
</dbReference>
<reference evidence="5 6" key="1">
    <citation type="submission" date="2024-09" db="EMBL/GenBank/DDBJ databases">
        <authorList>
            <person name="Sun Q."/>
            <person name="Mori K."/>
        </authorList>
    </citation>
    <scope>NUCLEOTIDE SEQUENCE [LARGE SCALE GENOMIC DNA]</scope>
    <source>
        <strain evidence="5 6">NCAIM B.02529</strain>
    </source>
</reference>
<dbReference type="SUPFAM" id="SSF52540">
    <property type="entry name" value="P-loop containing nucleoside triphosphate hydrolases"/>
    <property type="match status" value="1"/>
</dbReference>
<dbReference type="Gene3D" id="3.40.50.300">
    <property type="entry name" value="P-loop containing nucleotide triphosphate hydrolases"/>
    <property type="match status" value="1"/>
</dbReference>
<evidence type="ECO:0000256" key="1">
    <source>
        <dbReference type="ARBA" id="ARBA00022741"/>
    </source>
</evidence>
<evidence type="ECO:0000256" key="2">
    <source>
        <dbReference type="ARBA" id="ARBA00022840"/>
    </source>
</evidence>
<evidence type="ECO:0000313" key="5">
    <source>
        <dbReference type="EMBL" id="MFC0523583.1"/>
    </source>
</evidence>
<dbReference type="InterPro" id="IPR036388">
    <property type="entry name" value="WH-like_DNA-bd_sf"/>
</dbReference>
<dbReference type="Gene3D" id="3.30.450.20">
    <property type="entry name" value="PAS domain"/>
    <property type="match status" value="1"/>
</dbReference>
<dbReference type="SMART" id="SM00382">
    <property type="entry name" value="AAA"/>
    <property type="match status" value="1"/>
</dbReference>
<dbReference type="Pfam" id="PF25601">
    <property type="entry name" value="AAA_lid_14"/>
    <property type="match status" value="1"/>
</dbReference>
<dbReference type="InterPro" id="IPR058031">
    <property type="entry name" value="AAA_lid_NorR"/>
</dbReference>
<proteinExistence type="predicted"/>
<keyword evidence="6" id="KW-1185">Reference proteome</keyword>
<dbReference type="InterPro" id="IPR000014">
    <property type="entry name" value="PAS"/>
</dbReference>
<dbReference type="RefSeq" id="WP_377346572.1">
    <property type="nucleotide sequence ID" value="NZ_JBHLTP010000005.1"/>
</dbReference>
<dbReference type="InterPro" id="IPR002078">
    <property type="entry name" value="Sigma_54_int"/>
</dbReference>
<keyword evidence="1" id="KW-0547">Nucleotide-binding</keyword>
<gene>
    <name evidence="5" type="ORF">ACFFGV_08290</name>
</gene>
<dbReference type="PROSITE" id="PS00676">
    <property type="entry name" value="SIGMA54_INTERACT_2"/>
    <property type="match status" value="1"/>
</dbReference>
<dbReference type="EMBL" id="JBHLTP010000005">
    <property type="protein sequence ID" value="MFC0523583.1"/>
    <property type="molecule type" value="Genomic_DNA"/>
</dbReference>
<evidence type="ECO:0000313" key="6">
    <source>
        <dbReference type="Proteomes" id="UP001589836"/>
    </source>
</evidence>
<dbReference type="InterPro" id="IPR013668">
    <property type="entry name" value="RNase_R_HTH_12"/>
</dbReference>
<dbReference type="PROSITE" id="PS00675">
    <property type="entry name" value="SIGMA54_INTERACT_1"/>
    <property type="match status" value="1"/>
</dbReference>
<name>A0ABV6LMG7_9BACI</name>
<comment type="caution">
    <text evidence="5">The sequence shown here is derived from an EMBL/GenBank/DDBJ whole genome shotgun (WGS) entry which is preliminary data.</text>
</comment>
<dbReference type="InterPro" id="IPR025943">
    <property type="entry name" value="Sigma_54_int_dom_ATP-bd_2"/>
</dbReference>
<dbReference type="Gene3D" id="1.10.10.10">
    <property type="entry name" value="Winged helix-like DNA-binding domain superfamily/Winged helix DNA-binding domain"/>
    <property type="match status" value="1"/>
</dbReference>
<dbReference type="Gene3D" id="1.10.8.60">
    <property type="match status" value="1"/>
</dbReference>
<organism evidence="5 6">
    <name type="scientific">Pontibacillus salicampi</name>
    <dbReference type="NCBI Taxonomy" id="1449801"/>
    <lineage>
        <taxon>Bacteria</taxon>
        <taxon>Bacillati</taxon>
        <taxon>Bacillota</taxon>
        <taxon>Bacilli</taxon>
        <taxon>Bacillales</taxon>
        <taxon>Bacillaceae</taxon>
        <taxon>Pontibacillus</taxon>
    </lineage>
</organism>
<dbReference type="CDD" id="cd00009">
    <property type="entry name" value="AAA"/>
    <property type="match status" value="1"/>
</dbReference>
<dbReference type="PROSITE" id="PS50112">
    <property type="entry name" value="PAS"/>
    <property type="match status" value="1"/>
</dbReference>
<feature type="domain" description="Sigma-54 factor interaction" evidence="3">
    <location>
        <begin position="339"/>
        <end position="565"/>
    </location>
</feature>